<accession>A0A916JV20</accession>
<reference evidence="2" key="1">
    <citation type="submission" date="2021-06" db="EMBL/GenBank/DDBJ databases">
        <authorList>
            <person name="Criscuolo A."/>
        </authorList>
    </citation>
    <scope>NUCLEOTIDE SEQUENCE</scope>
    <source>
        <strain evidence="2">CIP111600</strain>
    </source>
</reference>
<evidence type="ECO:0000313" key="2">
    <source>
        <dbReference type="EMBL" id="CAG7602765.1"/>
    </source>
</evidence>
<sequence>MSLKPVELQFAIHKNDQAGLKQHQLMQKPVQDQAVLSDAADKNTVKERQVSGKAEETDRASIKDDGSRQQEGRSGKRREAEAASEDKKSPPAGEHPYKGRHIDLSL</sequence>
<name>A0A916JV20_9BACL</name>
<comment type="caution">
    <text evidence="2">The sequence shown here is derived from an EMBL/GenBank/DDBJ whole genome shotgun (WGS) entry which is preliminary data.</text>
</comment>
<dbReference type="AlphaFoldDB" id="A0A916JV20"/>
<dbReference type="RefSeq" id="WP_218090376.1">
    <property type="nucleotide sequence ID" value="NZ_CAJVAS010000002.1"/>
</dbReference>
<gene>
    <name evidence="2" type="ORF">PAESOLCIP111_00536</name>
</gene>
<organism evidence="2 3">
    <name type="scientific">Paenibacillus solanacearum</name>
    <dbReference type="NCBI Taxonomy" id="2048548"/>
    <lineage>
        <taxon>Bacteria</taxon>
        <taxon>Bacillati</taxon>
        <taxon>Bacillota</taxon>
        <taxon>Bacilli</taxon>
        <taxon>Bacillales</taxon>
        <taxon>Paenibacillaceae</taxon>
        <taxon>Paenibacillus</taxon>
    </lineage>
</organism>
<protein>
    <submittedName>
        <fullName evidence="2">Uncharacterized protein</fullName>
    </submittedName>
</protein>
<dbReference type="Proteomes" id="UP000693672">
    <property type="component" value="Unassembled WGS sequence"/>
</dbReference>
<evidence type="ECO:0000256" key="1">
    <source>
        <dbReference type="SAM" id="MobiDB-lite"/>
    </source>
</evidence>
<keyword evidence="3" id="KW-1185">Reference proteome</keyword>
<dbReference type="EMBL" id="CAJVAS010000002">
    <property type="protein sequence ID" value="CAG7602765.1"/>
    <property type="molecule type" value="Genomic_DNA"/>
</dbReference>
<feature type="region of interest" description="Disordered" evidence="1">
    <location>
        <begin position="22"/>
        <end position="106"/>
    </location>
</feature>
<proteinExistence type="predicted"/>
<evidence type="ECO:0000313" key="3">
    <source>
        <dbReference type="Proteomes" id="UP000693672"/>
    </source>
</evidence>
<feature type="compositionally biased region" description="Basic and acidic residues" evidence="1">
    <location>
        <begin position="39"/>
        <end position="106"/>
    </location>
</feature>